<evidence type="ECO:0000313" key="1">
    <source>
        <dbReference type="EMBL" id="CAJ2661086.1"/>
    </source>
</evidence>
<evidence type="ECO:0000313" key="2">
    <source>
        <dbReference type="Proteomes" id="UP001177021"/>
    </source>
</evidence>
<reference evidence="1" key="1">
    <citation type="submission" date="2023-10" db="EMBL/GenBank/DDBJ databases">
        <authorList>
            <person name="Rodriguez Cubillos JULIANA M."/>
            <person name="De Vega J."/>
        </authorList>
    </citation>
    <scope>NUCLEOTIDE SEQUENCE</scope>
</reference>
<protein>
    <submittedName>
        <fullName evidence="1">Uncharacterized protein</fullName>
    </submittedName>
</protein>
<comment type="caution">
    <text evidence="1">The sequence shown here is derived from an EMBL/GenBank/DDBJ whole genome shotgun (WGS) entry which is preliminary data.</text>
</comment>
<accession>A0ACB0KWM8</accession>
<proteinExistence type="predicted"/>
<keyword evidence="2" id="KW-1185">Reference proteome</keyword>
<name>A0ACB0KWM8_TRIPR</name>
<sequence>MGASGKWFKSLLPHKKTSTSSTIDQEKKFNGDNKISSTKKKWKLWKTTSEGSSSSSSSTSCMSKSGAAVYDSSVTATAAALAVVVRAPPKDFIIIRQEWAAIRIQAVFRAFLARRALRALRAVVRLQAIFRGRQVRKQAAVTLKCMQALVRVQAHVRARNVRNSPEGKAVQQLIDDHRNQADSVKLVEQGWCEIPGTADEVKAKLRMRQEGAIKRDRAMAYSLSAQQSRISASPNSKVATKSMTLLKHHHNLDNNKSLGNSLLERWMSTKPCPWESPISSRKSEELVSNFQSRRNGVTTRISALKICQQTPSSSTISSEYMNDDSLRSTSSTSESPSMPFTNTVMAETGEEKDVHLPSYMNLTESTKAKFKGYRSTSQNSKRLTMDDCMSHNTSSTFLNGYNSISSSGSDPSVNPWKDRCTTPLRASYYQKRYGRR</sequence>
<gene>
    <name evidence="1" type="ORF">MILVUS5_LOCUS26877</name>
</gene>
<dbReference type="Proteomes" id="UP001177021">
    <property type="component" value="Unassembled WGS sequence"/>
</dbReference>
<dbReference type="EMBL" id="CASHSV030000311">
    <property type="protein sequence ID" value="CAJ2661086.1"/>
    <property type="molecule type" value="Genomic_DNA"/>
</dbReference>
<organism evidence="1 2">
    <name type="scientific">Trifolium pratense</name>
    <name type="common">Red clover</name>
    <dbReference type="NCBI Taxonomy" id="57577"/>
    <lineage>
        <taxon>Eukaryota</taxon>
        <taxon>Viridiplantae</taxon>
        <taxon>Streptophyta</taxon>
        <taxon>Embryophyta</taxon>
        <taxon>Tracheophyta</taxon>
        <taxon>Spermatophyta</taxon>
        <taxon>Magnoliopsida</taxon>
        <taxon>eudicotyledons</taxon>
        <taxon>Gunneridae</taxon>
        <taxon>Pentapetalae</taxon>
        <taxon>rosids</taxon>
        <taxon>fabids</taxon>
        <taxon>Fabales</taxon>
        <taxon>Fabaceae</taxon>
        <taxon>Papilionoideae</taxon>
        <taxon>50 kb inversion clade</taxon>
        <taxon>NPAAA clade</taxon>
        <taxon>Hologalegina</taxon>
        <taxon>IRL clade</taxon>
        <taxon>Trifolieae</taxon>
        <taxon>Trifolium</taxon>
    </lineage>
</organism>